<organism evidence="2 3">
    <name type="scientific">Brevibacillus brevis</name>
    <name type="common">Bacillus brevis</name>
    <dbReference type="NCBI Taxonomy" id="1393"/>
    <lineage>
        <taxon>Bacteria</taxon>
        <taxon>Bacillati</taxon>
        <taxon>Bacillota</taxon>
        <taxon>Bacilli</taxon>
        <taxon>Bacillales</taxon>
        <taxon>Paenibacillaceae</taxon>
        <taxon>Brevibacillus</taxon>
    </lineage>
</organism>
<dbReference type="Pfam" id="PF00583">
    <property type="entry name" value="Acetyltransf_1"/>
    <property type="match status" value="1"/>
</dbReference>
<proteinExistence type="predicted"/>
<gene>
    <name evidence="2" type="ORF">AB432_015660</name>
</gene>
<dbReference type="EMBL" id="CP030117">
    <property type="protein sequence ID" value="AWX56385.1"/>
    <property type="molecule type" value="Genomic_DNA"/>
</dbReference>
<dbReference type="InterPro" id="IPR027455">
    <property type="entry name" value="Sper_AcTfrase_N"/>
</dbReference>
<name>A0A2Z4MIQ1_BREBE</name>
<dbReference type="InterPro" id="IPR050276">
    <property type="entry name" value="MshD_Acetyltransferase"/>
</dbReference>
<protein>
    <submittedName>
        <fullName evidence="2">GNAT family N-acetyltransferase</fullName>
    </submittedName>
</protein>
<dbReference type="Proteomes" id="UP000036061">
    <property type="component" value="Chromosome"/>
</dbReference>
<dbReference type="SUPFAM" id="SSF55729">
    <property type="entry name" value="Acyl-CoA N-acyltransferases (Nat)"/>
    <property type="match status" value="1"/>
</dbReference>
<dbReference type="Gene3D" id="3.40.630.30">
    <property type="match status" value="1"/>
</dbReference>
<sequence length="159" mass="18662">MSIIIRDITPENVQEILQLRVKKYQTSFIETPQKCLQDAKACSFYQPVGLYTGKELVGFAMYGEFPGEDEIEDKRVWLDRYFIDHRYQGYGLGKQSLEALIQHLVKQYNCEKIYLSVFKDNVQAIRIYQKYGFKFNGEIDINGEKVMVKKVKGFDLKHL</sequence>
<dbReference type="GO" id="GO:0016747">
    <property type="term" value="F:acyltransferase activity, transferring groups other than amino-acyl groups"/>
    <property type="evidence" value="ECO:0007669"/>
    <property type="project" value="InterPro"/>
</dbReference>
<dbReference type="InterPro" id="IPR016181">
    <property type="entry name" value="Acyl_CoA_acyltransferase"/>
</dbReference>
<dbReference type="RefSeq" id="WP_048033071.1">
    <property type="nucleotide sequence ID" value="NZ_CP030117.1"/>
</dbReference>
<dbReference type="PROSITE" id="PS51186">
    <property type="entry name" value="GNAT"/>
    <property type="match status" value="1"/>
</dbReference>
<evidence type="ECO:0000259" key="1">
    <source>
        <dbReference type="PROSITE" id="PS51186"/>
    </source>
</evidence>
<dbReference type="Gene3D" id="1.10.287.900">
    <property type="entry name" value="The crystal structure of the spermine/spermidine acetyltransferase from enterococcus faecali"/>
    <property type="match status" value="1"/>
</dbReference>
<evidence type="ECO:0000313" key="2">
    <source>
        <dbReference type="EMBL" id="AWX56385.1"/>
    </source>
</evidence>
<evidence type="ECO:0000313" key="3">
    <source>
        <dbReference type="Proteomes" id="UP000036061"/>
    </source>
</evidence>
<reference evidence="2 3" key="1">
    <citation type="journal article" date="2015" name="Genome Announc.">
        <title>Draft Genome Sequence of Brevibacillus brevis DZQ7, a Plant Growth-Promoting Rhizobacterium with Broad-Spectrum Antimicrobial Activity.</title>
        <authorList>
            <person name="Hou Q."/>
            <person name="Wang C."/>
            <person name="Hou X."/>
            <person name="Xia Z."/>
            <person name="Ye J."/>
            <person name="Liu K."/>
            <person name="Liu H."/>
            <person name="Wang J."/>
            <person name="Guo H."/>
            <person name="Yu X."/>
            <person name="Yang Y."/>
            <person name="Du B."/>
            <person name="Ding Y."/>
        </authorList>
    </citation>
    <scope>NUCLEOTIDE SEQUENCE [LARGE SCALE GENOMIC DNA]</scope>
    <source>
        <strain evidence="2 3">DZQ7</strain>
    </source>
</reference>
<dbReference type="InterPro" id="IPR000182">
    <property type="entry name" value="GNAT_dom"/>
</dbReference>
<feature type="domain" description="N-acetyltransferase" evidence="1">
    <location>
        <begin position="3"/>
        <end position="152"/>
    </location>
</feature>
<dbReference type="AlphaFoldDB" id="A0A2Z4MIQ1"/>
<keyword evidence="2" id="KW-0808">Transferase</keyword>
<dbReference type="CDD" id="cd04301">
    <property type="entry name" value="NAT_SF"/>
    <property type="match status" value="1"/>
</dbReference>
<accession>A0A2Z4MIQ1</accession>
<dbReference type="PANTHER" id="PTHR43617">
    <property type="entry name" value="L-AMINO ACID N-ACETYLTRANSFERASE"/>
    <property type="match status" value="1"/>
</dbReference>